<dbReference type="EMBL" id="CP045929">
    <property type="protein sequence ID" value="QGK71987.1"/>
    <property type="molecule type" value="Genomic_DNA"/>
</dbReference>
<dbReference type="GO" id="GO:0006281">
    <property type="term" value="P:DNA repair"/>
    <property type="evidence" value="ECO:0007669"/>
    <property type="project" value="TreeGrafter"/>
</dbReference>
<dbReference type="Gene3D" id="3.40.50.1000">
    <property type="entry name" value="HAD superfamily/HAD-like"/>
    <property type="match status" value="1"/>
</dbReference>
<protein>
    <submittedName>
        <fullName evidence="1">HAD family hydrolase</fullName>
    </submittedName>
</protein>
<name>A0A5Q3QMF0_9PSEU</name>
<dbReference type="InterPro" id="IPR023198">
    <property type="entry name" value="PGP-like_dom2"/>
</dbReference>
<dbReference type="Gene3D" id="1.10.150.240">
    <property type="entry name" value="Putative phosphatase, domain 2"/>
    <property type="match status" value="1"/>
</dbReference>
<dbReference type="InterPro" id="IPR036412">
    <property type="entry name" value="HAD-like_sf"/>
</dbReference>
<organism evidence="1 2">
    <name type="scientific">Allosaccharopolyspora coralli</name>
    <dbReference type="NCBI Taxonomy" id="2665642"/>
    <lineage>
        <taxon>Bacteria</taxon>
        <taxon>Bacillati</taxon>
        <taxon>Actinomycetota</taxon>
        <taxon>Actinomycetes</taxon>
        <taxon>Pseudonocardiales</taxon>
        <taxon>Pseudonocardiaceae</taxon>
        <taxon>Allosaccharopolyspora</taxon>
    </lineage>
</organism>
<dbReference type="KEGG" id="sace:GIY23_02480"/>
<reference evidence="2" key="1">
    <citation type="submission" date="2019-11" db="EMBL/GenBank/DDBJ databases">
        <title>The complete genome sequence of Saccharopolyspora sp. E2A.</title>
        <authorList>
            <person name="Zhang G."/>
        </authorList>
    </citation>
    <scope>NUCLEOTIDE SEQUENCE [LARGE SCALE GENOMIC DNA]</scope>
    <source>
        <strain evidence="2">E2A</strain>
    </source>
</reference>
<dbReference type="PANTHER" id="PTHR43434:SF1">
    <property type="entry name" value="PHOSPHOGLYCOLATE PHOSPHATASE"/>
    <property type="match status" value="1"/>
</dbReference>
<dbReference type="SUPFAM" id="SSF56784">
    <property type="entry name" value="HAD-like"/>
    <property type="match status" value="1"/>
</dbReference>
<dbReference type="Pfam" id="PF12710">
    <property type="entry name" value="HAD"/>
    <property type="match status" value="1"/>
</dbReference>
<keyword evidence="2" id="KW-1185">Reference proteome</keyword>
<dbReference type="InterPro" id="IPR050155">
    <property type="entry name" value="HAD-like_hydrolase_sf"/>
</dbReference>
<evidence type="ECO:0000313" key="1">
    <source>
        <dbReference type="EMBL" id="QGK71987.1"/>
    </source>
</evidence>
<proteinExistence type="predicted"/>
<dbReference type="GO" id="GO:0008967">
    <property type="term" value="F:phosphoglycolate phosphatase activity"/>
    <property type="evidence" value="ECO:0007669"/>
    <property type="project" value="TreeGrafter"/>
</dbReference>
<dbReference type="AlphaFoldDB" id="A0A5Q3QMF0"/>
<dbReference type="PANTHER" id="PTHR43434">
    <property type="entry name" value="PHOSPHOGLYCOLATE PHOSPHATASE"/>
    <property type="match status" value="1"/>
</dbReference>
<sequence>MTELFARLSREFGVELDGEHFAANLGPPLPDVIRAYGFDEELVERLVARFRELYPATAIPVTTMMPGAAAALDAVRAADGSTLIVTGKYERNAALHIEALGWEIDRLRGDAFGADKGAVLAECGADVYVGDHVGDVRGAKVAGALAVAVATGPHDADTLVEAGADVVLGDLTEFPDWLKTR</sequence>
<gene>
    <name evidence="1" type="ORF">GIY23_02480</name>
</gene>
<dbReference type="InterPro" id="IPR023214">
    <property type="entry name" value="HAD_sf"/>
</dbReference>
<accession>A0A5Q3QMF0</accession>
<dbReference type="Proteomes" id="UP000371041">
    <property type="component" value="Chromosome"/>
</dbReference>
<keyword evidence="1" id="KW-0378">Hydrolase</keyword>
<evidence type="ECO:0000313" key="2">
    <source>
        <dbReference type="Proteomes" id="UP000371041"/>
    </source>
</evidence>